<organism evidence="11 12">
    <name type="scientific">Eucalyptus globulus</name>
    <name type="common">Tasmanian blue gum</name>
    <dbReference type="NCBI Taxonomy" id="34317"/>
    <lineage>
        <taxon>Eukaryota</taxon>
        <taxon>Viridiplantae</taxon>
        <taxon>Streptophyta</taxon>
        <taxon>Embryophyta</taxon>
        <taxon>Tracheophyta</taxon>
        <taxon>Spermatophyta</taxon>
        <taxon>Magnoliopsida</taxon>
        <taxon>eudicotyledons</taxon>
        <taxon>Gunneridae</taxon>
        <taxon>Pentapetalae</taxon>
        <taxon>rosids</taxon>
        <taxon>malvids</taxon>
        <taxon>Myrtales</taxon>
        <taxon>Myrtaceae</taxon>
        <taxon>Myrtoideae</taxon>
        <taxon>Eucalypteae</taxon>
        <taxon>Eucalyptus</taxon>
    </lineage>
</organism>
<reference evidence="11 12" key="1">
    <citation type="submission" date="2024-11" db="EMBL/GenBank/DDBJ databases">
        <title>Chromosome-level genome assembly of Eucalyptus globulus Labill. provides insights into its genome evolution.</title>
        <authorList>
            <person name="Li X."/>
        </authorList>
    </citation>
    <scope>NUCLEOTIDE SEQUENCE [LARGE SCALE GENOMIC DNA]</scope>
    <source>
        <strain evidence="11">CL2024</strain>
        <tissue evidence="11">Fresh tender leaves</tissue>
    </source>
</reference>
<dbReference type="Pfam" id="PF06479">
    <property type="entry name" value="Ribonuc_2-5A"/>
    <property type="match status" value="1"/>
</dbReference>
<proteinExistence type="predicted"/>
<feature type="domain" description="Protein kinase" evidence="9">
    <location>
        <begin position="436"/>
        <end position="719"/>
    </location>
</feature>
<evidence type="ECO:0000256" key="8">
    <source>
        <dbReference type="SAM" id="MobiDB-lite"/>
    </source>
</evidence>
<dbReference type="AlphaFoldDB" id="A0ABD3J3J8"/>
<dbReference type="InterPro" id="IPR008271">
    <property type="entry name" value="Ser/Thr_kinase_AS"/>
</dbReference>
<keyword evidence="5" id="KW-0547">Nucleotide-binding</keyword>
<evidence type="ECO:0000256" key="7">
    <source>
        <dbReference type="ARBA" id="ARBA00022840"/>
    </source>
</evidence>
<keyword evidence="2" id="KW-0723">Serine/threonine-protein kinase</keyword>
<dbReference type="GO" id="GO:0004674">
    <property type="term" value="F:protein serine/threonine kinase activity"/>
    <property type="evidence" value="ECO:0007669"/>
    <property type="project" value="UniProtKB-KW"/>
</dbReference>
<evidence type="ECO:0000259" key="9">
    <source>
        <dbReference type="PROSITE" id="PS50011"/>
    </source>
</evidence>
<dbReference type="PANTHER" id="PTHR13954:SF6">
    <property type="entry name" value="NON-SPECIFIC SERINE_THREONINE PROTEIN KINASE"/>
    <property type="match status" value="1"/>
</dbReference>
<dbReference type="PROSITE" id="PS51392">
    <property type="entry name" value="KEN"/>
    <property type="match status" value="1"/>
</dbReference>
<dbReference type="PROSITE" id="PS50011">
    <property type="entry name" value="PROTEIN_KINASE_DOM"/>
    <property type="match status" value="1"/>
</dbReference>
<dbReference type="SMART" id="SM00220">
    <property type="entry name" value="S_TKc"/>
    <property type="match status" value="1"/>
</dbReference>
<dbReference type="EMBL" id="JBJKBG010000010">
    <property type="protein sequence ID" value="KAL3720651.1"/>
    <property type="molecule type" value="Genomic_DNA"/>
</dbReference>
<feature type="compositionally biased region" description="Basic and acidic residues" evidence="8">
    <location>
        <begin position="58"/>
        <end position="78"/>
    </location>
</feature>
<feature type="compositionally biased region" description="Basic residues" evidence="8">
    <location>
        <begin position="280"/>
        <end position="294"/>
    </location>
</feature>
<dbReference type="EC" id="2.7.11.1" evidence="1"/>
<protein>
    <recommendedName>
        <fullName evidence="1">non-specific serine/threonine protein kinase</fullName>
        <ecNumber evidence="1">2.7.11.1</ecNumber>
    </recommendedName>
</protein>
<feature type="compositionally biased region" description="Basic and acidic residues" evidence="8">
    <location>
        <begin position="298"/>
        <end position="312"/>
    </location>
</feature>
<evidence type="ECO:0000313" key="11">
    <source>
        <dbReference type="EMBL" id="KAL3720651.1"/>
    </source>
</evidence>
<keyword evidence="4" id="KW-0732">Signal</keyword>
<evidence type="ECO:0000259" key="10">
    <source>
        <dbReference type="PROSITE" id="PS51392"/>
    </source>
</evidence>
<feature type="compositionally biased region" description="Basic and acidic residues" evidence="8">
    <location>
        <begin position="18"/>
        <end position="31"/>
    </location>
</feature>
<gene>
    <name evidence="11" type="ORF">ACJRO7_005467</name>
</gene>
<feature type="domain" description="KEN" evidence="10">
    <location>
        <begin position="722"/>
        <end position="853"/>
    </location>
</feature>
<evidence type="ECO:0000256" key="5">
    <source>
        <dbReference type="ARBA" id="ARBA00022741"/>
    </source>
</evidence>
<feature type="region of interest" description="Disordered" evidence="8">
    <location>
        <begin position="1"/>
        <end position="413"/>
    </location>
</feature>
<dbReference type="Gene3D" id="1.10.510.10">
    <property type="entry name" value="Transferase(Phosphotransferase) domain 1"/>
    <property type="match status" value="1"/>
</dbReference>
<keyword evidence="12" id="KW-1185">Reference proteome</keyword>
<keyword evidence="6" id="KW-0418">Kinase</keyword>
<dbReference type="InterPro" id="IPR010513">
    <property type="entry name" value="KEN_dom"/>
</dbReference>
<dbReference type="InterPro" id="IPR011009">
    <property type="entry name" value="Kinase-like_dom_sf"/>
</dbReference>
<evidence type="ECO:0000256" key="1">
    <source>
        <dbReference type="ARBA" id="ARBA00012513"/>
    </source>
</evidence>
<evidence type="ECO:0000256" key="3">
    <source>
        <dbReference type="ARBA" id="ARBA00022679"/>
    </source>
</evidence>
<accession>A0ABD3J3J8</accession>
<feature type="compositionally biased region" description="Basic and acidic residues" evidence="8">
    <location>
        <begin position="109"/>
        <end position="124"/>
    </location>
</feature>
<dbReference type="Gene3D" id="3.30.200.20">
    <property type="entry name" value="Phosphorylase Kinase, domain 1"/>
    <property type="match status" value="1"/>
</dbReference>
<dbReference type="Proteomes" id="UP001634007">
    <property type="component" value="Unassembled WGS sequence"/>
</dbReference>
<dbReference type="PROSITE" id="PS00108">
    <property type="entry name" value="PROTEIN_KINASE_ST"/>
    <property type="match status" value="1"/>
</dbReference>
<evidence type="ECO:0000256" key="6">
    <source>
        <dbReference type="ARBA" id="ARBA00022777"/>
    </source>
</evidence>
<sequence>MPPKMKKGHKSTASVASLDRKDKHASPEIKGKLGSSRTNDGDHSKLKMPCSVKTTQESGKKKENLDKKDKHVSSENKGRLGNSRSSGEGDCNVKTLSKKNKSGKSNGSLDRKGDHVSSKNEGRLSNRGSYGEGDPNLKMPSKNKKAHKSTASVLSLDRKDKRVSPEIKGKLSSGRTNGNGHSKVKMPCLMQKTQVSGKRKENLDKKDDHVSAENKGRLGNGESGGKVDCNVKTLSKTNKRCESGKSNGSIDRKEKHVSLKNEGRHGNLRSDVEGDPHLKALSKRKKQRKSRKKNQSLENKDEHGSLENDDRICNSSNCDEGDPNLKMCSKMKKTHKSTERVGSLDKKDKHVSSKIKGKLGSSRINGKGHSKMKIPLLIKKTQESGKSNGSLDRKEEHVSSKNEGRLGNSMDHDDERMNLKKTVVGGIPGRWIGKVFVSNTEITRGSNGTIVLEGFYEGRSVAVKRLDLARHAVALQEIESLTASDQDPNIVRLYGAECDQDFVYLALERCACSLDDLIRAHSNSSEKSVFPRDPASNAMQLDLVEGTMLDVNLWREDGHPSPLLIKLMRDVVSGLVHLHRSGIIHRDLKPQNVLITKELCAKLSDMGISRLLPGDASSSEYLVSDCGRSGLQASKQLCPAQHMCSVDAFGLGRVLFFCVTGGRHPFKDSLKGKSNIEKNTMDLSPVEFMPEAADLFARLLNPNPNLRPKALEVLHHPLFWDSKKRLSFHREISDWVQPKARGGTDPDLLEKLESIAQRVFDKEWNGKIDCEFIKHMRKFKAYEFKKVTDLLRIVRNTFSHYRELPPEIQEIVGTSPEDLDSYFTRRFPKLLIETYRFVSMCGEDDRFPEYFNQ</sequence>
<comment type="caution">
    <text evidence="11">The sequence shown here is derived from an EMBL/GenBank/DDBJ whole genome shotgun (WGS) entry which is preliminary data.</text>
</comment>
<dbReference type="SMART" id="SM00580">
    <property type="entry name" value="PUG"/>
    <property type="match status" value="1"/>
</dbReference>
<feature type="compositionally biased region" description="Basic and acidic residues" evidence="8">
    <location>
        <begin position="198"/>
        <end position="216"/>
    </location>
</feature>
<feature type="compositionally biased region" description="Basic and acidic residues" evidence="8">
    <location>
        <begin position="156"/>
        <end position="169"/>
    </location>
</feature>
<evidence type="ECO:0000256" key="4">
    <source>
        <dbReference type="ARBA" id="ARBA00022729"/>
    </source>
</evidence>
<dbReference type="SUPFAM" id="SSF56112">
    <property type="entry name" value="Protein kinase-like (PK-like)"/>
    <property type="match status" value="1"/>
</dbReference>
<feature type="compositionally biased region" description="Basic and acidic residues" evidence="8">
    <location>
        <begin position="250"/>
        <end position="278"/>
    </location>
</feature>
<keyword evidence="3" id="KW-0808">Transferase</keyword>
<dbReference type="InterPro" id="IPR038357">
    <property type="entry name" value="KEN_sf"/>
</dbReference>
<dbReference type="PANTHER" id="PTHR13954">
    <property type="entry name" value="IRE1-RELATED"/>
    <property type="match status" value="1"/>
</dbReference>
<evidence type="ECO:0000313" key="12">
    <source>
        <dbReference type="Proteomes" id="UP001634007"/>
    </source>
</evidence>
<dbReference type="InterPro" id="IPR045133">
    <property type="entry name" value="IRE1/2-like"/>
</dbReference>
<feature type="compositionally biased region" description="Basic and acidic residues" evidence="8">
    <location>
        <begin position="336"/>
        <end position="351"/>
    </location>
</feature>
<feature type="compositionally biased region" description="Basic and acidic residues" evidence="8">
    <location>
        <begin position="391"/>
        <end position="413"/>
    </location>
</feature>
<feature type="compositionally biased region" description="Basic residues" evidence="8">
    <location>
        <begin position="1"/>
        <end position="10"/>
    </location>
</feature>
<dbReference type="GO" id="GO:0005524">
    <property type="term" value="F:ATP binding"/>
    <property type="evidence" value="ECO:0007669"/>
    <property type="project" value="UniProtKB-KW"/>
</dbReference>
<name>A0ABD3J3J8_EUCGL</name>
<evidence type="ECO:0000256" key="2">
    <source>
        <dbReference type="ARBA" id="ARBA00022527"/>
    </source>
</evidence>
<dbReference type="FunFam" id="3.30.200.20:FF:000077">
    <property type="entry name" value="Putative Serine/threonine-protein kinase/endoribonuclease IRE1"/>
    <property type="match status" value="1"/>
</dbReference>
<keyword evidence="7" id="KW-0067">ATP-binding</keyword>
<dbReference type="Pfam" id="PF00069">
    <property type="entry name" value="Pkinase"/>
    <property type="match status" value="1"/>
</dbReference>
<dbReference type="InterPro" id="IPR000719">
    <property type="entry name" value="Prot_kinase_dom"/>
</dbReference>
<dbReference type="Gene3D" id="1.20.1440.180">
    <property type="entry name" value="KEN domain"/>
    <property type="match status" value="1"/>
</dbReference>